<reference evidence="2 3" key="1">
    <citation type="submission" date="2022-10" db="EMBL/GenBank/DDBJ databases">
        <title>The complete genomes of actinobacterial strains from the NBC collection.</title>
        <authorList>
            <person name="Joergensen T.S."/>
            <person name="Alvarez Arevalo M."/>
            <person name="Sterndorff E.B."/>
            <person name="Faurdal D."/>
            <person name="Vuksanovic O."/>
            <person name="Mourched A.-S."/>
            <person name="Charusanti P."/>
            <person name="Shaw S."/>
            <person name="Blin K."/>
            <person name="Weber T."/>
        </authorList>
    </citation>
    <scope>NUCLEOTIDE SEQUENCE [LARGE SCALE GENOMIC DNA]</scope>
    <source>
        <strain evidence="2 3">NBC_00319</strain>
    </source>
</reference>
<feature type="transmembrane region" description="Helical" evidence="1">
    <location>
        <begin position="48"/>
        <end position="69"/>
    </location>
</feature>
<sequence length="74" mass="8012">MDEQTTMVDEIDSRDDDRREWRSVNAVVMVLALLTCLFVIALPMLGSLALAGAVLGLFTGAGLATIFVLSRVQD</sequence>
<evidence type="ECO:0000313" key="2">
    <source>
        <dbReference type="EMBL" id="WUM18538.1"/>
    </source>
</evidence>
<dbReference type="KEGG" id="whr:OG579_12345"/>
<organism evidence="2 3">
    <name type="scientific">Williamsia herbipolensis</name>
    <dbReference type="NCBI Taxonomy" id="1603258"/>
    <lineage>
        <taxon>Bacteria</taxon>
        <taxon>Bacillati</taxon>
        <taxon>Actinomycetota</taxon>
        <taxon>Actinomycetes</taxon>
        <taxon>Mycobacteriales</taxon>
        <taxon>Nocardiaceae</taxon>
        <taxon>Williamsia</taxon>
    </lineage>
</organism>
<keyword evidence="1" id="KW-0472">Membrane</keyword>
<gene>
    <name evidence="2" type="ORF">OG579_12345</name>
</gene>
<keyword evidence="1" id="KW-1133">Transmembrane helix</keyword>
<feature type="transmembrane region" description="Helical" evidence="1">
    <location>
        <begin position="24"/>
        <end position="42"/>
    </location>
</feature>
<dbReference type="RefSeq" id="WP_045824917.1">
    <property type="nucleotide sequence ID" value="NZ_CP108021.1"/>
</dbReference>
<keyword evidence="1" id="KW-0812">Transmembrane</keyword>
<evidence type="ECO:0000313" key="3">
    <source>
        <dbReference type="Proteomes" id="UP001432128"/>
    </source>
</evidence>
<name>A0AAU4JXM0_9NOCA</name>
<keyword evidence="3" id="KW-1185">Reference proteome</keyword>
<dbReference type="AlphaFoldDB" id="A0AAU4JXM0"/>
<protein>
    <submittedName>
        <fullName evidence="2">Uncharacterized protein</fullName>
    </submittedName>
</protein>
<accession>A0AAU4JXM0</accession>
<proteinExistence type="predicted"/>
<dbReference type="Proteomes" id="UP001432128">
    <property type="component" value="Chromosome"/>
</dbReference>
<evidence type="ECO:0000256" key="1">
    <source>
        <dbReference type="SAM" id="Phobius"/>
    </source>
</evidence>
<dbReference type="EMBL" id="CP108021">
    <property type="protein sequence ID" value="WUM18538.1"/>
    <property type="molecule type" value="Genomic_DNA"/>
</dbReference>